<evidence type="ECO:0000313" key="4">
    <source>
        <dbReference type="Proteomes" id="UP000565441"/>
    </source>
</evidence>
<keyword evidence="4" id="KW-1185">Reference proteome</keyword>
<dbReference type="InterPro" id="IPR027417">
    <property type="entry name" value="P-loop_NTPase"/>
</dbReference>
<sequence>MQRLGLHGPADWTPTPDVTSERLTGKWSLGLIALQPSYAWLCIQCYKDAFIDITSRITDQIDLLSLSEYLLAANIKSKMSGLECIPYELQQGKEPEEMMIAVMGPTGTGKSSFINLVSGANLQVGGGLQSCTTSVQATKPFDLDGFRVTLIDTPGFDDSTVRDTDVLAMIAAYLSFTYKHGKMLAGVIYMHRILDNRMGGISSRNFRMFRNLCGDKSLKNVVIATNMWGEVDFQVGQAREKELASKDIFFKSVLDKGARLVRHDHTLHSARTILRSFVGQRPQALQIQHELDEGMDISQTSAGKELNRDLTEQIAQHRKEMQVLMDEMNETSRLRDEETRRELADDRAKLQEEVKRIQADARNMAAGYAEALERLEQRMKETEIASSRVSKEVSDVRDLRAQSEDQFRNLKNAIPDNAVLEAKLGGAFPIFGFWGKLAVMLSPFSLSWK</sequence>
<dbReference type="AlphaFoldDB" id="A0A8H5H4P3"/>
<dbReference type="OrthoDB" id="8954335at2759"/>
<keyword evidence="1" id="KW-0175">Coiled coil</keyword>
<dbReference type="Gene3D" id="3.40.50.300">
    <property type="entry name" value="P-loop containing nucleotide triphosphate hydrolases"/>
    <property type="match status" value="1"/>
</dbReference>
<evidence type="ECO:0000256" key="1">
    <source>
        <dbReference type="SAM" id="Coils"/>
    </source>
</evidence>
<protein>
    <recommendedName>
        <fullName evidence="2">G domain-containing protein</fullName>
    </recommendedName>
</protein>
<name>A0A8H5H4P3_9AGAR</name>
<evidence type="ECO:0000259" key="2">
    <source>
        <dbReference type="Pfam" id="PF01926"/>
    </source>
</evidence>
<organism evidence="3 4">
    <name type="scientific">Tricholomella constricta</name>
    <dbReference type="NCBI Taxonomy" id="117010"/>
    <lineage>
        <taxon>Eukaryota</taxon>
        <taxon>Fungi</taxon>
        <taxon>Dikarya</taxon>
        <taxon>Basidiomycota</taxon>
        <taxon>Agaricomycotina</taxon>
        <taxon>Agaricomycetes</taxon>
        <taxon>Agaricomycetidae</taxon>
        <taxon>Agaricales</taxon>
        <taxon>Tricholomatineae</taxon>
        <taxon>Lyophyllaceae</taxon>
        <taxon>Tricholomella</taxon>
    </lineage>
</organism>
<accession>A0A8H5H4P3</accession>
<dbReference type="Pfam" id="PF01926">
    <property type="entry name" value="MMR_HSR1"/>
    <property type="match status" value="1"/>
</dbReference>
<gene>
    <name evidence="3" type="ORF">D9615_007813</name>
</gene>
<feature type="domain" description="G" evidence="2">
    <location>
        <begin position="100"/>
        <end position="157"/>
    </location>
</feature>
<dbReference type="SUPFAM" id="SSF52540">
    <property type="entry name" value="P-loop containing nucleoside triphosphate hydrolases"/>
    <property type="match status" value="1"/>
</dbReference>
<dbReference type="CDD" id="cd00882">
    <property type="entry name" value="Ras_like_GTPase"/>
    <property type="match status" value="1"/>
</dbReference>
<reference evidence="3 4" key="1">
    <citation type="journal article" date="2020" name="ISME J.">
        <title>Uncovering the hidden diversity of litter-decomposition mechanisms in mushroom-forming fungi.</title>
        <authorList>
            <person name="Floudas D."/>
            <person name="Bentzer J."/>
            <person name="Ahren D."/>
            <person name="Johansson T."/>
            <person name="Persson P."/>
            <person name="Tunlid A."/>
        </authorList>
    </citation>
    <scope>NUCLEOTIDE SEQUENCE [LARGE SCALE GENOMIC DNA]</scope>
    <source>
        <strain evidence="3 4">CBS 661.87</strain>
    </source>
</reference>
<proteinExistence type="predicted"/>
<evidence type="ECO:0000313" key="3">
    <source>
        <dbReference type="EMBL" id="KAF5376652.1"/>
    </source>
</evidence>
<comment type="caution">
    <text evidence="3">The sequence shown here is derived from an EMBL/GenBank/DDBJ whole genome shotgun (WGS) entry which is preliminary data.</text>
</comment>
<dbReference type="EMBL" id="JAACJP010000027">
    <property type="protein sequence ID" value="KAF5376652.1"/>
    <property type="molecule type" value="Genomic_DNA"/>
</dbReference>
<feature type="coiled-coil region" evidence="1">
    <location>
        <begin position="307"/>
        <end position="392"/>
    </location>
</feature>
<dbReference type="Proteomes" id="UP000565441">
    <property type="component" value="Unassembled WGS sequence"/>
</dbReference>
<dbReference type="GO" id="GO:0005525">
    <property type="term" value="F:GTP binding"/>
    <property type="evidence" value="ECO:0007669"/>
    <property type="project" value="InterPro"/>
</dbReference>
<dbReference type="InterPro" id="IPR006073">
    <property type="entry name" value="GTP-bd"/>
</dbReference>